<reference evidence="1" key="1">
    <citation type="submission" date="2020-04" db="EMBL/GenBank/DDBJ databases">
        <authorList>
            <person name="Alioto T."/>
            <person name="Alioto T."/>
            <person name="Gomez Garrido J."/>
        </authorList>
    </citation>
    <scope>NUCLEOTIDE SEQUENCE</scope>
    <source>
        <strain evidence="1">A484AB</strain>
    </source>
</reference>
<proteinExistence type="predicted"/>
<organism evidence="1 2">
    <name type="scientific">Paramuricea clavata</name>
    <name type="common">Red gorgonian</name>
    <name type="synonym">Violescent sea-whip</name>
    <dbReference type="NCBI Taxonomy" id="317549"/>
    <lineage>
        <taxon>Eukaryota</taxon>
        <taxon>Metazoa</taxon>
        <taxon>Cnidaria</taxon>
        <taxon>Anthozoa</taxon>
        <taxon>Octocorallia</taxon>
        <taxon>Malacalcyonacea</taxon>
        <taxon>Plexauridae</taxon>
        <taxon>Paramuricea</taxon>
    </lineage>
</organism>
<evidence type="ECO:0000313" key="2">
    <source>
        <dbReference type="Proteomes" id="UP001152795"/>
    </source>
</evidence>
<sequence length="320" mass="36329">MALLLQGFVNGQEYRPNENSDDDLYEEVVSIYNDDFTTPESREPYFIKVHRCIKACWSSSINIAIKACRSTSIAMPVALTQKEIEIVVTDINNQTKFYKYVVYDHISCVCRNVTPIEINKLHKTDLVSNEVNETEFKAKLPNNPENLRNCSPSSFCSKPQPRHMLNPYSGLTAIVQDQRYIFFNQCLPGCINTTKYTNMKTTKYSGAVKDISIKNDTDCWPYRKQSTMVKLSRTSVKNLNTTSPSSLKIKETQDSESESGVLIYIASPKVFLVALVLSVILVSILIVDFNLCHRKKGIMYSVLSCRKDMKDNACSDCAER</sequence>
<evidence type="ECO:0000313" key="1">
    <source>
        <dbReference type="EMBL" id="CAB3988100.1"/>
    </source>
</evidence>
<protein>
    <submittedName>
        <fullName evidence="1">Uncharacterized protein</fullName>
    </submittedName>
</protein>
<dbReference type="EMBL" id="CACRXK020001280">
    <property type="protein sequence ID" value="CAB3988100.1"/>
    <property type="molecule type" value="Genomic_DNA"/>
</dbReference>
<name>A0A7D9HQ98_PARCT</name>
<keyword evidence="2" id="KW-1185">Reference proteome</keyword>
<dbReference type="OrthoDB" id="10515215at2759"/>
<gene>
    <name evidence="1" type="ORF">PACLA_8A032506</name>
</gene>
<accession>A0A7D9HQ98</accession>
<dbReference type="AlphaFoldDB" id="A0A7D9HQ98"/>
<dbReference type="Proteomes" id="UP001152795">
    <property type="component" value="Unassembled WGS sequence"/>
</dbReference>
<comment type="caution">
    <text evidence="1">The sequence shown here is derived from an EMBL/GenBank/DDBJ whole genome shotgun (WGS) entry which is preliminary data.</text>
</comment>